<evidence type="ECO:0000313" key="2">
    <source>
        <dbReference type="Proteomes" id="UP000177870"/>
    </source>
</evidence>
<sequence>MRKIVVGVMGPGDKATATDINLAYRLGQLIADHGWVLLTGGRNVGVMDAASRGAKMVGGLTIGILPSNDTRAMSEAVDIAIVTDMGNARNTINVLSSDVVIACGMGIGTASEIALALKSWKKVVLLSDHPESQQFFCSLSQENVFLATSPDAAIELVKTILNQD</sequence>
<dbReference type="SUPFAM" id="SSF102405">
    <property type="entry name" value="MCP/YpsA-like"/>
    <property type="match status" value="1"/>
</dbReference>
<dbReference type="EMBL" id="CP017599">
    <property type="protein sequence ID" value="AOX02551.1"/>
    <property type="molecule type" value="Genomic_DNA"/>
</dbReference>
<dbReference type="Gene3D" id="3.40.50.450">
    <property type="match status" value="1"/>
</dbReference>
<organism evidence="1 2">
    <name type="scientific">Moorena producens PAL-8-15-08-1</name>
    <dbReference type="NCBI Taxonomy" id="1458985"/>
    <lineage>
        <taxon>Bacteria</taxon>
        <taxon>Bacillati</taxon>
        <taxon>Cyanobacteriota</taxon>
        <taxon>Cyanophyceae</taxon>
        <taxon>Coleofasciculales</taxon>
        <taxon>Coleofasciculaceae</taxon>
        <taxon>Moorena</taxon>
    </lineage>
</organism>
<gene>
    <name evidence="1" type="ORF">BJP34_26685</name>
</gene>
<dbReference type="KEGG" id="mpro:BJP34_26685"/>
<reference evidence="2" key="1">
    <citation type="submission" date="2016-10" db="EMBL/GenBank/DDBJ databases">
        <title>Comparative genomics uncovers the prolific and rare metabolic potential of the cyanobacterial genus Moorea.</title>
        <authorList>
            <person name="Leao T."/>
            <person name="Castelao G."/>
            <person name="Korobeynikov A."/>
            <person name="Monroe E.A."/>
            <person name="Podell S."/>
            <person name="Glukhov E."/>
            <person name="Allen E."/>
            <person name="Gerwick W.H."/>
            <person name="Gerwick L."/>
        </authorList>
    </citation>
    <scope>NUCLEOTIDE SEQUENCE [LARGE SCALE GENOMIC DNA]</scope>
    <source>
        <strain evidence="2">PAL-8-15-08-1</strain>
    </source>
</reference>
<proteinExistence type="predicted"/>
<dbReference type="OrthoDB" id="9794907at2"/>
<dbReference type="InterPro" id="IPR041164">
    <property type="entry name" value="LDcluster4"/>
</dbReference>
<dbReference type="RefSeq" id="WP_070394956.1">
    <property type="nucleotide sequence ID" value="NZ_CP017599.1"/>
</dbReference>
<dbReference type="PANTHER" id="PTHR43393">
    <property type="entry name" value="CYTOKININ RIBOSIDE 5'-MONOPHOSPHATE PHOSPHORIBOHYDROLASE"/>
    <property type="match status" value="1"/>
</dbReference>
<dbReference type="AlphaFoldDB" id="A0A1D8TY09"/>
<dbReference type="InterPro" id="IPR052341">
    <property type="entry name" value="LOG_family_nucleotidases"/>
</dbReference>
<protein>
    <submittedName>
        <fullName evidence="1">TIGR00725 family protein</fullName>
    </submittedName>
</protein>
<dbReference type="PANTHER" id="PTHR43393:SF3">
    <property type="entry name" value="LYSINE DECARBOXYLASE-LIKE PROTEIN"/>
    <property type="match status" value="1"/>
</dbReference>
<dbReference type="GO" id="GO:0005829">
    <property type="term" value="C:cytosol"/>
    <property type="evidence" value="ECO:0007669"/>
    <property type="project" value="TreeGrafter"/>
</dbReference>
<dbReference type="InterPro" id="IPR005268">
    <property type="entry name" value="CHP00725"/>
</dbReference>
<dbReference type="STRING" id="1458985.BJP34_26685"/>
<dbReference type="Proteomes" id="UP000177870">
    <property type="component" value="Chromosome"/>
</dbReference>
<dbReference type="NCBIfam" id="TIGR00725">
    <property type="entry name" value="TIGR00725 family protein"/>
    <property type="match status" value="1"/>
</dbReference>
<dbReference type="Pfam" id="PF18306">
    <property type="entry name" value="LDcluster4"/>
    <property type="match status" value="1"/>
</dbReference>
<evidence type="ECO:0000313" key="1">
    <source>
        <dbReference type="EMBL" id="AOX02551.1"/>
    </source>
</evidence>
<name>A0A1D8TY09_9CYAN</name>
<accession>A0A1D8TY09</accession>